<keyword evidence="5" id="KW-0269">Exonuclease</keyword>
<reference evidence="11" key="1">
    <citation type="submission" date="2023-03" db="EMBL/GenBank/DDBJ databases">
        <title>Massive genome expansion in bonnet fungi (Mycena s.s.) driven by repeated elements and novel gene families across ecological guilds.</title>
        <authorList>
            <consortium name="Lawrence Berkeley National Laboratory"/>
            <person name="Harder C.B."/>
            <person name="Miyauchi S."/>
            <person name="Viragh M."/>
            <person name="Kuo A."/>
            <person name="Thoen E."/>
            <person name="Andreopoulos B."/>
            <person name="Lu D."/>
            <person name="Skrede I."/>
            <person name="Drula E."/>
            <person name="Henrissat B."/>
            <person name="Morin E."/>
            <person name="Kohler A."/>
            <person name="Barry K."/>
            <person name="LaButti K."/>
            <person name="Morin E."/>
            <person name="Salamov A."/>
            <person name="Lipzen A."/>
            <person name="Mereny Z."/>
            <person name="Hegedus B."/>
            <person name="Baldrian P."/>
            <person name="Stursova M."/>
            <person name="Weitz H."/>
            <person name="Taylor A."/>
            <person name="Grigoriev I.V."/>
            <person name="Nagy L.G."/>
            <person name="Martin F."/>
            <person name="Kauserud H."/>
        </authorList>
    </citation>
    <scope>NUCLEOTIDE SEQUENCE</scope>
    <source>
        <strain evidence="11">CBHHK182m</strain>
    </source>
</reference>
<dbReference type="PANTHER" id="PTHR13620:SF109">
    <property type="entry name" value="3'-5' EXONUCLEASE"/>
    <property type="match status" value="1"/>
</dbReference>
<dbReference type="GO" id="GO:0005634">
    <property type="term" value="C:nucleus"/>
    <property type="evidence" value="ECO:0007669"/>
    <property type="project" value="UniProtKB-SubCell"/>
</dbReference>
<comment type="subcellular location">
    <subcellularLocation>
        <location evidence="1">Nucleus</location>
    </subcellularLocation>
</comment>
<dbReference type="Pfam" id="PF01612">
    <property type="entry name" value="DNA_pol_A_exo1"/>
    <property type="match status" value="1"/>
</dbReference>
<dbReference type="InterPro" id="IPR051132">
    <property type="entry name" value="3-5_Exonuclease_domain"/>
</dbReference>
<gene>
    <name evidence="11" type="ORF">B0H16DRAFT_1465181</name>
</gene>
<evidence type="ECO:0000313" key="12">
    <source>
        <dbReference type="Proteomes" id="UP001215598"/>
    </source>
</evidence>
<dbReference type="InterPro" id="IPR012337">
    <property type="entry name" value="RNaseH-like_sf"/>
</dbReference>
<evidence type="ECO:0000256" key="3">
    <source>
        <dbReference type="ARBA" id="ARBA00022723"/>
    </source>
</evidence>
<evidence type="ECO:0000256" key="1">
    <source>
        <dbReference type="ARBA" id="ARBA00004123"/>
    </source>
</evidence>
<dbReference type="GO" id="GO:0003676">
    <property type="term" value="F:nucleic acid binding"/>
    <property type="evidence" value="ECO:0007669"/>
    <property type="project" value="InterPro"/>
</dbReference>
<sequence>MTSDLPGSAELAVTVQDAAVPPELPFFSHSCTVHYLNTESAVNSALSPIVDGVVGLDTEFVKRTLTPEEKIIDDTINLVIQRAIHDSFLYAWDNMGLRLVQVAAGNDVWVINLGEIRAYPRELRRILTSTTIVKVGVGILSDITVVWNDLRSEVQNSVDCGLMARLVFAEKHPNGGFNNLSLVDCAAEVLGCRVDKSLQVSDWTGPLSVEQVRYAGTDAVVSLRLYERLTLDVVTRAAALDRNIPVGWYGFNSRMGEPIRLKKNVAGAEVSWSTKDCPWFFGGRFQGYYP</sequence>
<accession>A0AAD7IBP7</accession>
<evidence type="ECO:0000256" key="4">
    <source>
        <dbReference type="ARBA" id="ARBA00022801"/>
    </source>
</evidence>
<dbReference type="Gene3D" id="3.30.420.10">
    <property type="entry name" value="Ribonuclease H-like superfamily/Ribonuclease H"/>
    <property type="match status" value="1"/>
</dbReference>
<organism evidence="11 12">
    <name type="scientific">Mycena metata</name>
    <dbReference type="NCBI Taxonomy" id="1033252"/>
    <lineage>
        <taxon>Eukaryota</taxon>
        <taxon>Fungi</taxon>
        <taxon>Dikarya</taxon>
        <taxon>Basidiomycota</taxon>
        <taxon>Agaricomycotina</taxon>
        <taxon>Agaricomycetes</taxon>
        <taxon>Agaricomycetidae</taxon>
        <taxon>Agaricales</taxon>
        <taxon>Marasmiineae</taxon>
        <taxon>Mycenaceae</taxon>
        <taxon>Mycena</taxon>
    </lineage>
</organism>
<evidence type="ECO:0000256" key="2">
    <source>
        <dbReference type="ARBA" id="ARBA00022722"/>
    </source>
</evidence>
<evidence type="ECO:0000256" key="6">
    <source>
        <dbReference type="ARBA" id="ARBA00022842"/>
    </source>
</evidence>
<keyword evidence="6" id="KW-0460">Magnesium</keyword>
<dbReference type="PANTHER" id="PTHR13620">
    <property type="entry name" value="3-5 EXONUCLEASE"/>
    <property type="match status" value="1"/>
</dbReference>
<proteinExistence type="predicted"/>
<comment type="caution">
    <text evidence="11">The sequence shown here is derived from an EMBL/GenBank/DDBJ whole genome shotgun (WGS) entry which is preliminary data.</text>
</comment>
<dbReference type="InterPro" id="IPR002562">
    <property type="entry name" value="3'-5'_exonuclease_dom"/>
</dbReference>
<dbReference type="Proteomes" id="UP001215598">
    <property type="component" value="Unassembled WGS sequence"/>
</dbReference>
<evidence type="ECO:0000256" key="5">
    <source>
        <dbReference type="ARBA" id="ARBA00022839"/>
    </source>
</evidence>
<name>A0AAD7IBP7_9AGAR</name>
<dbReference type="GO" id="GO:0006139">
    <property type="term" value="P:nucleobase-containing compound metabolic process"/>
    <property type="evidence" value="ECO:0007669"/>
    <property type="project" value="InterPro"/>
</dbReference>
<dbReference type="SUPFAM" id="SSF53098">
    <property type="entry name" value="Ribonuclease H-like"/>
    <property type="match status" value="1"/>
</dbReference>
<evidence type="ECO:0000256" key="7">
    <source>
        <dbReference type="ARBA" id="ARBA00023242"/>
    </source>
</evidence>
<evidence type="ECO:0000256" key="8">
    <source>
        <dbReference type="ARBA" id="ARBA00040531"/>
    </source>
</evidence>
<keyword evidence="12" id="KW-1185">Reference proteome</keyword>
<protein>
    <recommendedName>
        <fullName evidence="8">3'-5' exonuclease</fullName>
    </recommendedName>
    <alternativeName>
        <fullName evidence="9">Werner Syndrome-like exonuclease</fullName>
    </alternativeName>
</protein>
<evidence type="ECO:0000256" key="9">
    <source>
        <dbReference type="ARBA" id="ARBA00042761"/>
    </source>
</evidence>
<feature type="domain" description="3'-5' exonuclease" evidence="10">
    <location>
        <begin position="97"/>
        <end position="231"/>
    </location>
</feature>
<keyword evidence="7" id="KW-0539">Nucleus</keyword>
<dbReference type="InterPro" id="IPR036397">
    <property type="entry name" value="RNaseH_sf"/>
</dbReference>
<keyword evidence="2" id="KW-0540">Nuclease</keyword>
<evidence type="ECO:0000259" key="10">
    <source>
        <dbReference type="Pfam" id="PF01612"/>
    </source>
</evidence>
<keyword evidence="3" id="KW-0479">Metal-binding</keyword>
<dbReference type="GO" id="GO:0008408">
    <property type="term" value="F:3'-5' exonuclease activity"/>
    <property type="evidence" value="ECO:0007669"/>
    <property type="project" value="InterPro"/>
</dbReference>
<dbReference type="EMBL" id="JARKIB010000106">
    <property type="protein sequence ID" value="KAJ7739524.1"/>
    <property type="molecule type" value="Genomic_DNA"/>
</dbReference>
<dbReference type="GO" id="GO:0046872">
    <property type="term" value="F:metal ion binding"/>
    <property type="evidence" value="ECO:0007669"/>
    <property type="project" value="UniProtKB-KW"/>
</dbReference>
<evidence type="ECO:0000313" key="11">
    <source>
        <dbReference type="EMBL" id="KAJ7739524.1"/>
    </source>
</evidence>
<keyword evidence="4" id="KW-0378">Hydrolase</keyword>
<dbReference type="AlphaFoldDB" id="A0AAD7IBP7"/>